<dbReference type="Proteomes" id="UP000177122">
    <property type="component" value="Unassembled WGS sequence"/>
</dbReference>
<dbReference type="SUPFAM" id="SSF51730">
    <property type="entry name" value="FAD-linked oxidoreductase"/>
    <property type="match status" value="1"/>
</dbReference>
<accession>A0A1G2CY45</accession>
<dbReference type="InterPro" id="IPR002872">
    <property type="entry name" value="Proline_DH_dom"/>
</dbReference>
<name>A0A1G2CY45_9BACT</name>
<dbReference type="GO" id="GO:0006562">
    <property type="term" value="P:L-proline catabolic process"/>
    <property type="evidence" value="ECO:0007669"/>
    <property type="project" value="UniProtKB-ARBA"/>
</dbReference>
<dbReference type="GO" id="GO:0004657">
    <property type="term" value="F:proline dehydrogenase activity"/>
    <property type="evidence" value="ECO:0007669"/>
    <property type="project" value="UniProtKB-ARBA"/>
</dbReference>
<sequence>MKLVDRLLYFVFYPIMRHIVVLSAKDAADVLSKTRHLRREGFLTSFDVMVEDVGDSKLIGLLQKFHSELISLMEKGDYGNIVIKPTSLGLDASDPPLRTSDERFVRELWALLLSISLRNQGDQGETVELEIDAESTQTIERAFRVIAGITSESPELRYLLRIAVPMHLKELPNLCRTYGLLEHPIRIVKGAGVYREDPNVLVDVKTVERRYKKYFIDCLERKKRPYIATMHDEKLLRRVLQSAHDHGIEKNEFVIQMLYGLWTGLGRRLLDEGYTVCVYVPVVLPWCKGASGGYIQRRISIFRTLFWKWLTTRTRNHY</sequence>
<dbReference type="Gene3D" id="3.20.20.220">
    <property type="match status" value="1"/>
</dbReference>
<organism evidence="3 4">
    <name type="scientific">Candidatus Lloydbacteria bacterium RIFCSPHIGHO2_01_FULL_49_22</name>
    <dbReference type="NCBI Taxonomy" id="1798658"/>
    <lineage>
        <taxon>Bacteria</taxon>
        <taxon>Candidatus Lloydiibacteriota</taxon>
    </lineage>
</organism>
<dbReference type="EMBL" id="MHLI01000008">
    <property type="protein sequence ID" value="OGZ05610.1"/>
    <property type="molecule type" value="Genomic_DNA"/>
</dbReference>
<evidence type="ECO:0000313" key="3">
    <source>
        <dbReference type="EMBL" id="OGZ05610.1"/>
    </source>
</evidence>
<dbReference type="AlphaFoldDB" id="A0A1G2CY45"/>
<evidence type="ECO:0000256" key="1">
    <source>
        <dbReference type="ARBA" id="ARBA00023002"/>
    </source>
</evidence>
<evidence type="ECO:0000259" key="2">
    <source>
        <dbReference type="Pfam" id="PF01619"/>
    </source>
</evidence>
<comment type="caution">
    <text evidence="3">The sequence shown here is derived from an EMBL/GenBank/DDBJ whole genome shotgun (WGS) entry which is preliminary data.</text>
</comment>
<feature type="domain" description="Proline dehydrogenase" evidence="2">
    <location>
        <begin position="31"/>
        <end position="282"/>
    </location>
</feature>
<protein>
    <recommendedName>
        <fullName evidence="2">Proline dehydrogenase domain-containing protein</fullName>
    </recommendedName>
</protein>
<proteinExistence type="predicted"/>
<gene>
    <name evidence="3" type="ORF">A2845_04585</name>
</gene>
<dbReference type="Pfam" id="PF01619">
    <property type="entry name" value="Pro_dh"/>
    <property type="match status" value="1"/>
</dbReference>
<keyword evidence="1" id="KW-0560">Oxidoreductase</keyword>
<dbReference type="InterPro" id="IPR029041">
    <property type="entry name" value="FAD-linked_oxidoreductase-like"/>
</dbReference>
<evidence type="ECO:0000313" key="4">
    <source>
        <dbReference type="Proteomes" id="UP000177122"/>
    </source>
</evidence>
<reference evidence="3 4" key="1">
    <citation type="journal article" date="2016" name="Nat. Commun.">
        <title>Thousands of microbial genomes shed light on interconnected biogeochemical processes in an aquifer system.</title>
        <authorList>
            <person name="Anantharaman K."/>
            <person name="Brown C.T."/>
            <person name="Hug L.A."/>
            <person name="Sharon I."/>
            <person name="Castelle C.J."/>
            <person name="Probst A.J."/>
            <person name="Thomas B.C."/>
            <person name="Singh A."/>
            <person name="Wilkins M.J."/>
            <person name="Karaoz U."/>
            <person name="Brodie E.L."/>
            <person name="Williams K.H."/>
            <person name="Hubbard S.S."/>
            <person name="Banfield J.F."/>
        </authorList>
    </citation>
    <scope>NUCLEOTIDE SEQUENCE [LARGE SCALE GENOMIC DNA]</scope>
</reference>